<accession>E6N491</accession>
<dbReference type="PANTHER" id="PTHR41775:SF1">
    <property type="entry name" value="PEPTIDASE M6-LIKE DOMAIN-CONTAINING PROTEIN"/>
    <property type="match status" value="1"/>
</dbReference>
<evidence type="ECO:0000256" key="1">
    <source>
        <dbReference type="SAM" id="Phobius"/>
    </source>
</evidence>
<dbReference type="Proteomes" id="UP000008120">
    <property type="component" value="Chromosome"/>
</dbReference>
<gene>
    <name evidence="3" type="ORF">CSUB_C0075</name>
    <name evidence="2" type="ORF">HGMM_F25E12C31</name>
</gene>
<evidence type="ECO:0000313" key="4">
    <source>
        <dbReference type="Proteomes" id="UP000008120"/>
    </source>
</evidence>
<evidence type="ECO:0008006" key="5">
    <source>
        <dbReference type="Google" id="ProtNLM"/>
    </source>
</evidence>
<dbReference type="EMBL" id="AP011827">
    <property type="protein sequence ID" value="BAJ47110.1"/>
    <property type="molecule type" value="Genomic_DNA"/>
</dbReference>
<keyword evidence="1" id="KW-0472">Membrane</keyword>
<name>E6N491_CALS0</name>
<dbReference type="AlphaFoldDB" id="E6N491"/>
<protein>
    <recommendedName>
        <fullName evidence="5">M6 family metalloprotease domain-containing protein</fullName>
    </recommendedName>
</protein>
<keyword evidence="1" id="KW-1133">Transmembrane helix</keyword>
<evidence type="ECO:0000313" key="2">
    <source>
        <dbReference type="EMBL" id="BAJ47110.1"/>
    </source>
</evidence>
<keyword evidence="1" id="KW-0812">Transmembrane</keyword>
<dbReference type="STRING" id="311458.CSUB_C0075"/>
<reference evidence="2 4" key="1">
    <citation type="journal article" date="2005" name="Environ. Microbiol.">
        <title>Genetic and functional properties of uncultivated thermophilic crenarchaeotes from a subsurface gold mine as revealed by analysis of genome fragments.</title>
        <authorList>
            <person name="Nunoura T."/>
            <person name="Hirayama H."/>
            <person name="Takami H."/>
            <person name="Oida H."/>
            <person name="Nishi S."/>
            <person name="Shimamura S."/>
            <person name="Suzuki Y."/>
            <person name="Inagaki F."/>
            <person name="Takai K."/>
            <person name="Nealson K.H."/>
            <person name="Horikoshi K."/>
        </authorList>
    </citation>
    <scope>NUCLEOTIDE SEQUENCE [LARGE SCALE GENOMIC DNA]</scope>
</reference>
<sequence>MSHKTYAALLAFLMIAVMIYPVTGQEEFEWNRQIPFLGAQPTLVLLVQFSDVKLSISRTQAEQIVKIVDSFVRDASYGKTWLEYTIHPKVITLPKPMSYYGGPSAGAQRGDDNQRILEFHLTTIQLAKKDGVDLSQYKHVITIHAGKDEATGGSANDIWSHCNCVAPKILYFLIEQYGFDTVESELKRQGYDWLVELFMHRTRNGEGRLLSGIETVAEYDFPSVMAHEFTHSMWISDLYVYAKDGYSTGSEVGIWTNMDAGSFFDPPVDIDGWSKYLLGWVEAITVEKDGEYTIHTLDKPDEPHALIMPINDKEYYFIHARRPVKNDAALPGPGILVMKVNKFKNRNVEGEPFMAQLFDANPDTPRECEQYATGFRDPRSFMTLCVKFDAPFYGPDGYSATWVSKVAGGRTYGTYQLNLANSEYVTEEGFRISVLSFDESAGVARIRVSLGGQPQEEGGETTVVTLTRTVTGTATETLYTTTTIVGTETRTVVVTVTTTQLPVSTGEEYISIAIILAALLFTVAIIALGRRRPRMPPPPPPAW</sequence>
<reference evidence="2 4" key="2">
    <citation type="journal article" date="2011" name="Nucleic Acids Res.">
        <title>Insights into the evolution of Archaea and eukaryotic protein modifier systems revealed by the genome of a novel archaeal group.</title>
        <authorList>
            <person name="Nunoura T."/>
            <person name="Takaki Y."/>
            <person name="Kakuta J."/>
            <person name="Nishi S."/>
            <person name="Sugahara J."/>
            <person name="Kazama H."/>
            <person name="Chee G."/>
            <person name="Hattori M."/>
            <person name="Kanai A."/>
            <person name="Atomi H."/>
            <person name="Takai K."/>
            <person name="Takami H."/>
        </authorList>
    </citation>
    <scope>NUCLEOTIDE SEQUENCE [LARGE SCALE GENOMIC DNA]</scope>
</reference>
<dbReference type="KEGG" id="csu:CSUB_C0075"/>
<feature type="transmembrane region" description="Helical" evidence="1">
    <location>
        <begin position="509"/>
        <end position="528"/>
    </location>
</feature>
<dbReference type="EMBL" id="BA000048">
    <property type="protein sequence ID" value="BAJ49939.1"/>
    <property type="molecule type" value="Genomic_DNA"/>
</dbReference>
<dbReference type="BioCyc" id="CCAL311458:G131R-75-MONOMER"/>
<organism evidence="2 4">
    <name type="scientific">Caldiarchaeum subterraneum</name>
    <dbReference type="NCBI Taxonomy" id="311458"/>
    <lineage>
        <taxon>Archaea</taxon>
        <taxon>Nitrososphaerota</taxon>
        <taxon>Candidatus Caldarchaeales</taxon>
        <taxon>Candidatus Caldarchaeaceae</taxon>
        <taxon>Candidatus Caldarchaeum</taxon>
    </lineage>
</organism>
<proteinExistence type="predicted"/>
<dbReference type="PANTHER" id="PTHR41775">
    <property type="entry name" value="SECRETED PROTEIN-RELATED"/>
    <property type="match status" value="1"/>
</dbReference>
<evidence type="ECO:0000313" key="3">
    <source>
        <dbReference type="EMBL" id="BAJ49939.1"/>
    </source>
</evidence>